<dbReference type="RefSeq" id="WP_010045669.1">
    <property type="nucleotide sequence ID" value="NZ_CP025958.1"/>
</dbReference>
<organism evidence="1 2">
    <name type="scientific">Gemmata obscuriglobus</name>
    <dbReference type="NCBI Taxonomy" id="114"/>
    <lineage>
        <taxon>Bacteria</taxon>
        <taxon>Pseudomonadati</taxon>
        <taxon>Planctomycetota</taxon>
        <taxon>Planctomycetia</taxon>
        <taxon>Gemmatales</taxon>
        <taxon>Gemmataceae</taxon>
        <taxon>Gemmata</taxon>
    </lineage>
</organism>
<protein>
    <submittedName>
        <fullName evidence="1">Uncharacterized protein</fullName>
    </submittedName>
</protein>
<dbReference type="Proteomes" id="UP000245802">
    <property type="component" value="Chromosome"/>
</dbReference>
<dbReference type="KEGG" id="gog:C1280_33480"/>
<dbReference type="OrthoDB" id="282049at2"/>
<evidence type="ECO:0000313" key="1">
    <source>
        <dbReference type="EMBL" id="AWM41428.1"/>
    </source>
</evidence>
<proteinExistence type="predicted"/>
<gene>
    <name evidence="1" type="ORF">C1280_33480</name>
</gene>
<dbReference type="AlphaFoldDB" id="A0A2Z3H6N3"/>
<accession>A0A2Z3H6N3</accession>
<reference evidence="1 2" key="1">
    <citation type="submission" date="2018-01" db="EMBL/GenBank/DDBJ databases">
        <title>G. obscuriglobus.</title>
        <authorList>
            <person name="Franke J."/>
            <person name="Blomberg W."/>
            <person name="Selmecki A."/>
        </authorList>
    </citation>
    <scope>NUCLEOTIDE SEQUENCE [LARGE SCALE GENOMIC DNA]</scope>
    <source>
        <strain evidence="1 2">DSM 5831</strain>
    </source>
</reference>
<name>A0A2Z3H6N3_9BACT</name>
<keyword evidence="2" id="KW-1185">Reference proteome</keyword>
<evidence type="ECO:0000313" key="2">
    <source>
        <dbReference type="Proteomes" id="UP000245802"/>
    </source>
</evidence>
<sequence>MRLFGILLVFLTLVAGVAYVYFGAQDYKGRQQLNAAGLRHVLVLRGMPLDGDRFAPDNETPFVAAMGGGQQTSTVGKALLDKHFADMAKAPANAGAKGGPPSGLASTEAVVSQSAEVLRVHGIVKAELGAAPEAAQRVAAVLKRLLLQAETMDERLLFQSLAAPAGADGKPKTAEQYAADAEQLVHLLDRKFYRVAPKLYDSESGALAPAKWGELKKKMDEAAGNPDALAAIKPAAPTDEGDRRDRIAQLLVHLDQDSAWQQRVATVVGLRHYVRAIASQAVRFRLMREQVDQPIMADQAVFQLRNDVLLNETRHSLDRARTVSQERAKLDDAKAAADDAVSRRRTQLRDLGAQLEKVRAEVDQSLVRQSNIERQLYEIQREVALTLDEVYRLEALLVDVERERYGQPPSARP</sequence>
<dbReference type="EMBL" id="CP025958">
    <property type="protein sequence ID" value="AWM41428.1"/>
    <property type="molecule type" value="Genomic_DNA"/>
</dbReference>